<dbReference type="AlphaFoldDB" id="A0A9N9B247"/>
<proteinExistence type="predicted"/>
<dbReference type="PANTHER" id="PTHR43628:SF1">
    <property type="entry name" value="CHITIN SYNTHASE REGULATORY FACTOR 2-RELATED"/>
    <property type="match status" value="1"/>
</dbReference>
<dbReference type="InterPro" id="IPR052945">
    <property type="entry name" value="Mitotic_Regulator"/>
</dbReference>
<dbReference type="SMART" id="SM00671">
    <property type="entry name" value="SEL1"/>
    <property type="match status" value="4"/>
</dbReference>
<dbReference type="InterPro" id="IPR006597">
    <property type="entry name" value="Sel1-like"/>
</dbReference>
<dbReference type="EMBL" id="CAJVPS010001765">
    <property type="protein sequence ID" value="CAG8549791.1"/>
    <property type="molecule type" value="Genomic_DNA"/>
</dbReference>
<evidence type="ECO:0000313" key="1">
    <source>
        <dbReference type="EMBL" id="CAG8549791.1"/>
    </source>
</evidence>
<comment type="caution">
    <text evidence="1">The sequence shown here is derived from an EMBL/GenBank/DDBJ whole genome shotgun (WGS) entry which is preliminary data.</text>
</comment>
<keyword evidence="2" id="KW-1185">Reference proteome</keyword>
<name>A0A9N9B247_9GLOM</name>
<protein>
    <submittedName>
        <fullName evidence="1">4575_t:CDS:1</fullName>
    </submittedName>
</protein>
<organism evidence="1 2">
    <name type="scientific">Ambispora leptoticha</name>
    <dbReference type="NCBI Taxonomy" id="144679"/>
    <lineage>
        <taxon>Eukaryota</taxon>
        <taxon>Fungi</taxon>
        <taxon>Fungi incertae sedis</taxon>
        <taxon>Mucoromycota</taxon>
        <taxon>Glomeromycotina</taxon>
        <taxon>Glomeromycetes</taxon>
        <taxon>Archaeosporales</taxon>
        <taxon>Ambisporaceae</taxon>
        <taxon>Ambispora</taxon>
    </lineage>
</organism>
<dbReference type="PANTHER" id="PTHR43628">
    <property type="entry name" value="ACTIVATOR OF C KINASE PROTEIN 1-RELATED"/>
    <property type="match status" value="1"/>
</dbReference>
<dbReference type="Gene3D" id="1.25.40.10">
    <property type="entry name" value="Tetratricopeptide repeat domain"/>
    <property type="match status" value="2"/>
</dbReference>
<dbReference type="Proteomes" id="UP000789508">
    <property type="component" value="Unassembled WGS sequence"/>
</dbReference>
<reference evidence="1" key="1">
    <citation type="submission" date="2021-06" db="EMBL/GenBank/DDBJ databases">
        <authorList>
            <person name="Kallberg Y."/>
            <person name="Tangrot J."/>
            <person name="Rosling A."/>
        </authorList>
    </citation>
    <scope>NUCLEOTIDE SEQUENCE</scope>
    <source>
        <strain evidence="1">FL130A</strain>
    </source>
</reference>
<dbReference type="SUPFAM" id="SSF81901">
    <property type="entry name" value="HCP-like"/>
    <property type="match status" value="1"/>
</dbReference>
<evidence type="ECO:0000313" key="2">
    <source>
        <dbReference type="Proteomes" id="UP000789508"/>
    </source>
</evidence>
<accession>A0A9N9B247</accession>
<dbReference type="InterPro" id="IPR011990">
    <property type="entry name" value="TPR-like_helical_dom_sf"/>
</dbReference>
<dbReference type="Pfam" id="PF08238">
    <property type="entry name" value="Sel1"/>
    <property type="match status" value="5"/>
</dbReference>
<gene>
    <name evidence="1" type="ORF">ALEPTO_LOCUS5819</name>
</gene>
<sequence length="258" mass="30708">MEELTKQNLTRTHVIHDKDTWIIEKVLESLIKQSKLWKDDDLLDAMIMSFMANNNYEFETLFKKVDQRQDKERYWILLAYLYERGLGIQSEKTKAFRWYHKAAKINDPIAMQKIGICYDESIGIKYDAIKARFWYKKAAEAGMLRSQFELAKHYIYRMNDSNKSHQIEGLYWLEKVANAGVACGMNLLANTYYIMKDYQKAFYWYKKSYYEHGSIREDLAICYRKGFGTLKDTHKAINCFLQPIPVNPQYLLDIFNNK</sequence>
<dbReference type="OrthoDB" id="2384430at2759"/>